<evidence type="ECO:0000256" key="6">
    <source>
        <dbReference type="ARBA" id="ARBA00023157"/>
    </source>
</evidence>
<dbReference type="InterPro" id="IPR034035">
    <property type="entry name" value="Astacin-like_dom"/>
</dbReference>
<dbReference type="GO" id="GO:0006508">
    <property type="term" value="P:proteolysis"/>
    <property type="evidence" value="ECO:0007669"/>
    <property type="project" value="UniProtKB-KW"/>
</dbReference>
<dbReference type="SMART" id="SM00235">
    <property type="entry name" value="ZnMc"/>
    <property type="match status" value="2"/>
</dbReference>
<dbReference type="GO" id="GO:0008270">
    <property type="term" value="F:zinc ion binding"/>
    <property type="evidence" value="ECO:0007669"/>
    <property type="project" value="UniProtKB-UniRule"/>
</dbReference>
<name>A0A8S3QXI9_MYTED</name>
<dbReference type="CDD" id="cd00041">
    <property type="entry name" value="CUB"/>
    <property type="match status" value="2"/>
</dbReference>
<feature type="domain" description="Peptidase M12A" evidence="12">
    <location>
        <begin position="463"/>
        <end position="670"/>
    </location>
</feature>
<dbReference type="Pfam" id="PF01400">
    <property type="entry name" value="Astacin"/>
    <property type="match status" value="2"/>
</dbReference>
<comment type="cofactor">
    <cofactor evidence="8 9">
        <name>Zn(2+)</name>
        <dbReference type="ChEBI" id="CHEBI:29105"/>
    </cofactor>
    <text evidence="8 9">Binds 1 zinc ion per subunit.</text>
</comment>
<dbReference type="InterPro" id="IPR006026">
    <property type="entry name" value="Peptidase_Metallo"/>
</dbReference>
<dbReference type="PANTHER" id="PTHR10127">
    <property type="entry name" value="DISCOIDIN, CUB, EGF, LAMININ , AND ZINC METALLOPROTEASE DOMAIN CONTAINING"/>
    <property type="match status" value="1"/>
</dbReference>
<feature type="region of interest" description="Disordered" evidence="10">
    <location>
        <begin position="412"/>
        <end position="434"/>
    </location>
</feature>
<feature type="domain" description="CUB" evidence="11">
    <location>
        <begin position="712"/>
        <end position="822"/>
    </location>
</feature>
<dbReference type="InterPro" id="IPR000859">
    <property type="entry name" value="CUB_dom"/>
</dbReference>
<dbReference type="EMBL" id="CAJPWZ010000721">
    <property type="protein sequence ID" value="CAG2199441.1"/>
    <property type="molecule type" value="Genomic_DNA"/>
</dbReference>
<reference evidence="13" key="1">
    <citation type="submission" date="2021-03" db="EMBL/GenBank/DDBJ databases">
        <authorList>
            <person name="Bekaert M."/>
        </authorList>
    </citation>
    <scope>NUCLEOTIDE SEQUENCE</scope>
</reference>
<dbReference type="Gene3D" id="3.40.390.10">
    <property type="entry name" value="Collagenase (Catalytic Domain)"/>
    <property type="match status" value="2"/>
</dbReference>
<feature type="binding site" evidence="8">
    <location>
        <position position="577"/>
    </location>
    <ligand>
        <name>Zn(2+)</name>
        <dbReference type="ChEBI" id="CHEBI:29105"/>
        <note>catalytic</note>
    </ligand>
</feature>
<feature type="domain" description="CUB" evidence="11">
    <location>
        <begin position="331"/>
        <end position="392"/>
    </location>
</feature>
<dbReference type="InterPro" id="IPR001506">
    <property type="entry name" value="Peptidase_M12A"/>
</dbReference>
<feature type="binding site" evidence="8">
    <location>
        <position position="187"/>
    </location>
    <ligand>
        <name>Zn(2+)</name>
        <dbReference type="ChEBI" id="CHEBI:29105"/>
        <note>catalytic</note>
    </ligand>
</feature>
<comment type="caution">
    <text evidence="13">The sequence shown here is derived from an EMBL/GenBank/DDBJ whole genome shotgun (WGS) entry which is preliminary data.</text>
</comment>
<evidence type="ECO:0000256" key="5">
    <source>
        <dbReference type="ARBA" id="ARBA00023049"/>
    </source>
</evidence>
<keyword evidence="14" id="KW-1185">Reference proteome</keyword>
<feature type="chain" id="PRO_5035967380" description="Metalloendopeptidase" evidence="9">
    <location>
        <begin position="20"/>
        <end position="822"/>
    </location>
</feature>
<dbReference type="OrthoDB" id="291007at2759"/>
<dbReference type="PROSITE" id="PS00022">
    <property type="entry name" value="EGF_1"/>
    <property type="match status" value="2"/>
</dbReference>
<feature type="binding site" evidence="8">
    <location>
        <position position="193"/>
    </location>
    <ligand>
        <name>Zn(2+)</name>
        <dbReference type="ChEBI" id="CHEBI:29105"/>
        <note>catalytic</note>
    </ligand>
</feature>
<keyword evidence="6 8" id="KW-1015">Disulfide bond</keyword>
<feature type="binding site" evidence="8">
    <location>
        <position position="567"/>
    </location>
    <ligand>
        <name>Zn(2+)</name>
        <dbReference type="ChEBI" id="CHEBI:29105"/>
        <note>catalytic</note>
    </ligand>
</feature>
<feature type="signal peptide" evidence="9">
    <location>
        <begin position="1"/>
        <end position="19"/>
    </location>
</feature>
<dbReference type="FunFam" id="2.60.120.290:FF:000013">
    <property type="entry name" value="Membrane frizzled-related protein"/>
    <property type="match status" value="1"/>
</dbReference>
<dbReference type="InterPro" id="IPR000742">
    <property type="entry name" value="EGF"/>
</dbReference>
<dbReference type="PROSITE" id="PS51864">
    <property type="entry name" value="ASTACIN"/>
    <property type="match status" value="2"/>
</dbReference>
<comment type="caution">
    <text evidence="7">Lacks conserved residue(s) required for the propagation of feature annotation.</text>
</comment>
<keyword evidence="2 8" id="KW-0479">Metal-binding</keyword>
<keyword evidence="4 8" id="KW-0862">Zinc</keyword>
<feature type="binding site" evidence="8">
    <location>
        <position position="183"/>
    </location>
    <ligand>
        <name>Zn(2+)</name>
        <dbReference type="ChEBI" id="CHEBI:29105"/>
        <note>catalytic</note>
    </ligand>
</feature>
<feature type="binding site" evidence="8">
    <location>
        <position position="571"/>
    </location>
    <ligand>
        <name>Zn(2+)</name>
        <dbReference type="ChEBI" id="CHEBI:29105"/>
        <note>catalytic</note>
    </ligand>
</feature>
<dbReference type="InterPro" id="IPR024079">
    <property type="entry name" value="MetalloPept_cat_dom_sf"/>
</dbReference>
<dbReference type="GO" id="GO:0004222">
    <property type="term" value="F:metalloendopeptidase activity"/>
    <property type="evidence" value="ECO:0007669"/>
    <property type="project" value="UniProtKB-UniRule"/>
</dbReference>
<evidence type="ECO:0000256" key="9">
    <source>
        <dbReference type="RuleBase" id="RU361183"/>
    </source>
</evidence>
<feature type="compositionally biased region" description="Basic and acidic residues" evidence="10">
    <location>
        <begin position="423"/>
        <end position="432"/>
    </location>
</feature>
<dbReference type="EC" id="3.4.24.-" evidence="9"/>
<evidence type="ECO:0000313" key="14">
    <source>
        <dbReference type="Proteomes" id="UP000683360"/>
    </source>
</evidence>
<keyword evidence="5 8" id="KW-0482">Metalloprotease</keyword>
<evidence type="ECO:0000256" key="4">
    <source>
        <dbReference type="ARBA" id="ARBA00022833"/>
    </source>
</evidence>
<gene>
    <name evidence="13" type="ORF">MEDL_14166</name>
</gene>
<keyword evidence="9" id="KW-0732">Signal</keyword>
<evidence type="ECO:0000256" key="7">
    <source>
        <dbReference type="PROSITE-ProRule" id="PRU00059"/>
    </source>
</evidence>
<evidence type="ECO:0000259" key="12">
    <source>
        <dbReference type="PROSITE" id="PS51864"/>
    </source>
</evidence>
<dbReference type="Gene3D" id="2.60.120.290">
    <property type="entry name" value="Spermadhesin, CUB domain"/>
    <property type="match status" value="2"/>
</dbReference>
<dbReference type="CDD" id="cd04280">
    <property type="entry name" value="ZnMc_astacin_like"/>
    <property type="match status" value="1"/>
</dbReference>
<evidence type="ECO:0000256" key="2">
    <source>
        <dbReference type="ARBA" id="ARBA00022723"/>
    </source>
</evidence>
<keyword evidence="3 8" id="KW-0378">Hydrolase</keyword>
<evidence type="ECO:0000313" key="13">
    <source>
        <dbReference type="EMBL" id="CAG2199441.1"/>
    </source>
</evidence>
<protein>
    <recommendedName>
        <fullName evidence="9">Metalloendopeptidase</fullName>
        <ecNumber evidence="9">3.4.24.-</ecNumber>
    </recommendedName>
</protein>
<organism evidence="13 14">
    <name type="scientific">Mytilus edulis</name>
    <name type="common">Blue mussel</name>
    <dbReference type="NCBI Taxonomy" id="6550"/>
    <lineage>
        <taxon>Eukaryota</taxon>
        <taxon>Metazoa</taxon>
        <taxon>Spiralia</taxon>
        <taxon>Lophotrochozoa</taxon>
        <taxon>Mollusca</taxon>
        <taxon>Bivalvia</taxon>
        <taxon>Autobranchia</taxon>
        <taxon>Pteriomorphia</taxon>
        <taxon>Mytilida</taxon>
        <taxon>Mytiloidea</taxon>
        <taxon>Mytilidae</taxon>
        <taxon>Mytilinae</taxon>
        <taxon>Mytilus</taxon>
    </lineage>
</organism>
<dbReference type="SUPFAM" id="SSF55486">
    <property type="entry name" value="Metalloproteases ('zincins'), catalytic domain"/>
    <property type="match status" value="2"/>
</dbReference>
<dbReference type="SUPFAM" id="SSF49854">
    <property type="entry name" value="Spermadhesin, CUB domain"/>
    <property type="match status" value="2"/>
</dbReference>
<dbReference type="PRINTS" id="PR00480">
    <property type="entry name" value="ASTACIN"/>
</dbReference>
<proteinExistence type="predicted"/>
<evidence type="ECO:0000256" key="1">
    <source>
        <dbReference type="ARBA" id="ARBA00022670"/>
    </source>
</evidence>
<sequence length="822" mass="92518">MKTLLLFLVFLLCLSWTTSLPSLLSDYLKNLPHSPRPHRRELNVHRPPEEEGTAFESDIILSPEQANEIAKEILTGNRKRRQTVKQVTKIWPNGIIVYRYDDQWPNNQLGNLAKTNIEKAMKMWEDTTCLRFIRQTPNTPGKVVNIFFGTMCQSEIGMSSLSYGFQDLEIAPYCVKRIGSLAHEFGHVAGMFHEHSRPDRDSNITVYLDNVKTGGQQYFKKHGTDTERTNEPYDIGSVMHYGPLFFSKDANANKYTLQPHDRRLTGVMGQRAHLSFTDIKTINDLYDCNKNCPRGLQCKHGGYIGPNCACTCPLGLTGRECTQVVHSSSGCGGVLTGSSGKFSSPGYPQKYPISTSCTWLIQGRAGSSISLKFTSLDIEEDVNCFYDHLEVKTYGPTLDGPSFPVIKTSFLPGDSKNARQHRKEPNLKRPSEDSTAFESDIILASEKANKLAKEILSGNRKRRQTVQATKIWPNGIIVYKYDDNWPNSKLGNLSKRSIEKAMKMWQDKTCVIFIRQTPTTPRIGLYGSGVNIIFGHMCQTVAGRFEYAFGDLEVAGNCAENPGKLAHLLGHVLGIFHQHNRPDRDKYITVMFEALKQDAWKFFIKANENHTEQLNKPYDIGSIMHLGGHMFNKYNITIQPKDKRLMAVMGQRTHLSFLDIKKVNDLYTCNRNCPRGPKCKNEGYIGPNCSCTCPLDLTGRKCQKVVQSFSECGGVLKRSSGTFSSPGYSQKYPNSTRCTWLIQGTAGSSISLNFTSFEIGDDANCYNDFLEVKTYGLTLEGPRFCGSIAPKEIRYNGSTLLVNFNSDHLYDNRGFQAQYTIH</sequence>
<accession>A0A8S3QXI9</accession>
<evidence type="ECO:0000256" key="8">
    <source>
        <dbReference type="PROSITE-ProRule" id="PRU01211"/>
    </source>
</evidence>
<dbReference type="Proteomes" id="UP000683360">
    <property type="component" value="Unassembled WGS sequence"/>
</dbReference>
<dbReference type="InterPro" id="IPR035914">
    <property type="entry name" value="Sperma_CUB_dom_sf"/>
</dbReference>
<dbReference type="PANTHER" id="PTHR10127:SF780">
    <property type="entry name" value="METALLOENDOPEPTIDASE"/>
    <property type="match status" value="1"/>
</dbReference>
<feature type="domain" description="Peptidase M12A" evidence="12">
    <location>
        <begin position="82"/>
        <end position="289"/>
    </location>
</feature>
<evidence type="ECO:0000259" key="11">
    <source>
        <dbReference type="PROSITE" id="PS01180"/>
    </source>
</evidence>
<dbReference type="Pfam" id="PF00431">
    <property type="entry name" value="CUB"/>
    <property type="match status" value="2"/>
</dbReference>
<feature type="disulfide bond" evidence="8">
    <location>
        <begin position="152"/>
        <end position="174"/>
    </location>
</feature>
<dbReference type="PROSITE" id="PS01180">
    <property type="entry name" value="CUB"/>
    <property type="match status" value="2"/>
</dbReference>
<evidence type="ECO:0000256" key="3">
    <source>
        <dbReference type="ARBA" id="ARBA00022801"/>
    </source>
</evidence>
<dbReference type="AlphaFoldDB" id="A0A8S3QXI9"/>
<feature type="active site" evidence="8">
    <location>
        <position position="184"/>
    </location>
</feature>
<evidence type="ECO:0000256" key="10">
    <source>
        <dbReference type="SAM" id="MobiDB-lite"/>
    </source>
</evidence>
<dbReference type="SMART" id="SM00042">
    <property type="entry name" value="CUB"/>
    <property type="match status" value="2"/>
</dbReference>
<keyword evidence="1 8" id="KW-0645">Protease</keyword>